<proteinExistence type="predicted"/>
<organism evidence="1 2">
    <name type="scientific">Puccinia triticina</name>
    <dbReference type="NCBI Taxonomy" id="208348"/>
    <lineage>
        <taxon>Eukaryota</taxon>
        <taxon>Fungi</taxon>
        <taxon>Dikarya</taxon>
        <taxon>Basidiomycota</taxon>
        <taxon>Pucciniomycotina</taxon>
        <taxon>Pucciniomycetes</taxon>
        <taxon>Pucciniales</taxon>
        <taxon>Pucciniaceae</taxon>
        <taxon>Puccinia</taxon>
    </lineage>
</organism>
<dbReference type="RefSeq" id="XP_053026471.1">
    <property type="nucleotide sequence ID" value="XM_053162502.1"/>
</dbReference>
<accession>A0ABY7D0F8</accession>
<protein>
    <submittedName>
        <fullName evidence="1">Uncharacterized protein</fullName>
    </submittedName>
</protein>
<dbReference type="EMBL" id="CP110433">
    <property type="protein sequence ID" value="WAQ90916.1"/>
    <property type="molecule type" value="Genomic_DNA"/>
</dbReference>
<gene>
    <name evidence="1" type="ORF">PtA15_13A316</name>
</gene>
<dbReference type="Proteomes" id="UP001164743">
    <property type="component" value="Chromosome 13A"/>
</dbReference>
<name>A0ABY7D0F8_9BASI</name>
<evidence type="ECO:0000313" key="2">
    <source>
        <dbReference type="Proteomes" id="UP001164743"/>
    </source>
</evidence>
<evidence type="ECO:0000313" key="1">
    <source>
        <dbReference type="EMBL" id="WAQ90916.1"/>
    </source>
</evidence>
<reference evidence="1" key="1">
    <citation type="submission" date="2022-10" db="EMBL/GenBank/DDBJ databases">
        <title>Puccinia triticina Genome sequencing and assembly.</title>
        <authorList>
            <person name="Li C."/>
        </authorList>
    </citation>
    <scope>NUCLEOTIDE SEQUENCE</scope>
    <source>
        <strain evidence="1">Pt15</strain>
    </source>
</reference>
<dbReference type="GeneID" id="77803397"/>
<keyword evidence="2" id="KW-1185">Reference proteome</keyword>
<sequence>MKSVPNVVKTSLDAKLVLLEQALQAQAAGNAALAKLILKAVVEIKPVNESRHEACVNWIPQQAAVHNIYWPYTD</sequence>